<accession>A0AAE4CNS0</accession>
<feature type="region of interest" description="Disordered" evidence="1">
    <location>
        <begin position="28"/>
        <end position="65"/>
    </location>
</feature>
<dbReference type="EMBL" id="JAVDXW010000001">
    <property type="protein sequence ID" value="MDR7302337.1"/>
    <property type="molecule type" value="Genomic_DNA"/>
</dbReference>
<name>A0AAE4CNS0_9ACTN</name>
<reference evidence="2" key="1">
    <citation type="submission" date="2023-07" db="EMBL/GenBank/DDBJ databases">
        <title>Sequencing the genomes of 1000 actinobacteria strains.</title>
        <authorList>
            <person name="Klenk H.-P."/>
        </authorList>
    </citation>
    <scope>NUCLEOTIDE SEQUENCE</scope>
    <source>
        <strain evidence="2">DSM 45977</strain>
    </source>
</reference>
<feature type="compositionally biased region" description="Basic and acidic residues" evidence="1">
    <location>
        <begin position="28"/>
        <end position="58"/>
    </location>
</feature>
<keyword evidence="3" id="KW-1185">Reference proteome</keyword>
<organism evidence="2 3">
    <name type="scientific">Haloactinomyces albus</name>
    <dbReference type="NCBI Taxonomy" id="1352928"/>
    <lineage>
        <taxon>Bacteria</taxon>
        <taxon>Bacillati</taxon>
        <taxon>Actinomycetota</taxon>
        <taxon>Actinomycetes</taxon>
        <taxon>Actinopolysporales</taxon>
        <taxon>Actinopolysporaceae</taxon>
        <taxon>Haloactinomyces</taxon>
    </lineage>
</organism>
<dbReference type="RefSeq" id="WP_310273790.1">
    <property type="nucleotide sequence ID" value="NZ_JAVDXW010000001.1"/>
</dbReference>
<dbReference type="AlphaFoldDB" id="A0AAE4CNS0"/>
<gene>
    <name evidence="2" type="ORF">JOF55_002518</name>
</gene>
<evidence type="ECO:0000313" key="3">
    <source>
        <dbReference type="Proteomes" id="UP001180845"/>
    </source>
</evidence>
<protein>
    <submittedName>
        <fullName evidence="2">Uncharacterized protein</fullName>
    </submittedName>
</protein>
<dbReference type="Proteomes" id="UP001180845">
    <property type="component" value="Unassembled WGS sequence"/>
</dbReference>
<sequence>MAEAVIVLAVLAVLLGLLAWTPQADLDRARGRAREHASECTSGREADRQSAEQTEWMRRPPVGKA</sequence>
<comment type="caution">
    <text evidence="2">The sequence shown here is derived from an EMBL/GenBank/DDBJ whole genome shotgun (WGS) entry which is preliminary data.</text>
</comment>
<evidence type="ECO:0000256" key="1">
    <source>
        <dbReference type="SAM" id="MobiDB-lite"/>
    </source>
</evidence>
<evidence type="ECO:0000313" key="2">
    <source>
        <dbReference type="EMBL" id="MDR7302337.1"/>
    </source>
</evidence>
<proteinExistence type="predicted"/>